<comment type="caution">
    <text evidence="2">The sequence shown here is derived from an EMBL/GenBank/DDBJ whole genome shotgun (WGS) entry which is preliminary data.</text>
</comment>
<sequence>MAKERTDIDIVVAYNLRNLRQLAGVTQKSLAEATGVTCQQIHKYESGESRIAAGKLPAVTRALGCTLAQVFQGLEISESELGQMSFAATKLAADFDNIDSVVEREKIAKIVASLAVDRAKPLPADNCANAGEWQLREAS</sequence>
<evidence type="ECO:0000313" key="3">
    <source>
        <dbReference type="Proteomes" id="UP000759443"/>
    </source>
</evidence>
<keyword evidence="3" id="KW-1185">Reference proteome</keyword>
<organism evidence="2 3">
    <name type="scientific">Rhizobium halophytocola</name>
    <dbReference type="NCBI Taxonomy" id="735519"/>
    <lineage>
        <taxon>Bacteria</taxon>
        <taxon>Pseudomonadati</taxon>
        <taxon>Pseudomonadota</taxon>
        <taxon>Alphaproteobacteria</taxon>
        <taxon>Hyphomicrobiales</taxon>
        <taxon>Rhizobiaceae</taxon>
        <taxon>Rhizobium/Agrobacterium group</taxon>
        <taxon>Rhizobium</taxon>
    </lineage>
</organism>
<gene>
    <name evidence="2" type="ORF">J2Z17_005043</name>
</gene>
<dbReference type="CDD" id="cd00093">
    <property type="entry name" value="HTH_XRE"/>
    <property type="match status" value="1"/>
</dbReference>
<dbReference type="Gene3D" id="1.10.260.40">
    <property type="entry name" value="lambda repressor-like DNA-binding domains"/>
    <property type="match status" value="1"/>
</dbReference>
<dbReference type="InterPro" id="IPR001387">
    <property type="entry name" value="Cro/C1-type_HTH"/>
</dbReference>
<reference evidence="2 3" key="1">
    <citation type="submission" date="2021-03" db="EMBL/GenBank/DDBJ databases">
        <title>Genomic Encyclopedia of Type Strains, Phase IV (KMG-IV): sequencing the most valuable type-strain genomes for metagenomic binning, comparative biology and taxonomic classification.</title>
        <authorList>
            <person name="Goeker M."/>
        </authorList>
    </citation>
    <scope>NUCLEOTIDE SEQUENCE [LARGE SCALE GENOMIC DNA]</scope>
    <source>
        <strain evidence="2 3">DSM 21600</strain>
    </source>
</reference>
<dbReference type="RefSeq" id="WP_209949541.1">
    <property type="nucleotide sequence ID" value="NZ_JAGGJU010000021.1"/>
</dbReference>
<dbReference type="PROSITE" id="PS50943">
    <property type="entry name" value="HTH_CROC1"/>
    <property type="match status" value="1"/>
</dbReference>
<dbReference type="EMBL" id="JAGGJU010000021">
    <property type="protein sequence ID" value="MBP1853580.1"/>
    <property type="molecule type" value="Genomic_DNA"/>
</dbReference>
<dbReference type="InterPro" id="IPR010982">
    <property type="entry name" value="Lambda_DNA-bd_dom_sf"/>
</dbReference>
<proteinExistence type="predicted"/>
<evidence type="ECO:0000259" key="1">
    <source>
        <dbReference type="PROSITE" id="PS50943"/>
    </source>
</evidence>
<feature type="domain" description="HTH cro/C1-type" evidence="1">
    <location>
        <begin position="16"/>
        <end position="70"/>
    </location>
</feature>
<name>A0ABS4E6L1_9HYPH</name>
<protein>
    <submittedName>
        <fullName evidence="2">Transcriptional regulator with XRE-family HTH domain</fullName>
    </submittedName>
</protein>
<evidence type="ECO:0000313" key="2">
    <source>
        <dbReference type="EMBL" id="MBP1853580.1"/>
    </source>
</evidence>
<dbReference type="Proteomes" id="UP000759443">
    <property type="component" value="Unassembled WGS sequence"/>
</dbReference>
<dbReference type="Pfam" id="PF01381">
    <property type="entry name" value="HTH_3"/>
    <property type="match status" value="1"/>
</dbReference>
<dbReference type="SMART" id="SM00530">
    <property type="entry name" value="HTH_XRE"/>
    <property type="match status" value="1"/>
</dbReference>
<accession>A0ABS4E6L1</accession>
<dbReference type="SUPFAM" id="SSF47413">
    <property type="entry name" value="lambda repressor-like DNA-binding domains"/>
    <property type="match status" value="1"/>
</dbReference>